<evidence type="ECO:0000313" key="3">
    <source>
        <dbReference type="Proteomes" id="UP000702964"/>
    </source>
</evidence>
<dbReference type="GO" id="GO:0019239">
    <property type="term" value="F:deaminase activity"/>
    <property type="evidence" value="ECO:0007669"/>
    <property type="project" value="TreeGrafter"/>
</dbReference>
<name>A0A8J4W9F7_9STRA</name>
<reference evidence="2" key="2">
    <citation type="submission" date="2020-02" db="EMBL/GenBank/DDBJ databases">
        <authorList>
            <person name="Studholme D.J."/>
        </authorList>
    </citation>
    <scope>NUCLEOTIDE SEQUENCE</scope>
    <source>
        <strain evidence="2">00238/432</strain>
    </source>
</reference>
<dbReference type="Pfam" id="PF01042">
    <property type="entry name" value="Ribonuc_L-PSP"/>
    <property type="match status" value="1"/>
</dbReference>
<dbReference type="EMBL" id="AOFI03000057">
    <property type="protein sequence ID" value="KAF4322912.1"/>
    <property type="molecule type" value="Genomic_DNA"/>
</dbReference>
<protein>
    <submittedName>
        <fullName evidence="2">Uncharacterized protein</fullName>
    </submittedName>
</protein>
<evidence type="ECO:0000256" key="1">
    <source>
        <dbReference type="ARBA" id="ARBA00010552"/>
    </source>
</evidence>
<organism evidence="2 3">
    <name type="scientific">Phytophthora kernoviae 00238/432</name>
    <dbReference type="NCBI Taxonomy" id="1284355"/>
    <lineage>
        <taxon>Eukaryota</taxon>
        <taxon>Sar</taxon>
        <taxon>Stramenopiles</taxon>
        <taxon>Oomycota</taxon>
        <taxon>Peronosporomycetes</taxon>
        <taxon>Peronosporales</taxon>
        <taxon>Peronosporaceae</taxon>
        <taxon>Phytophthora</taxon>
    </lineage>
</organism>
<dbReference type="FunFam" id="3.30.1330.40:FF:000001">
    <property type="entry name" value="L-PSP family endoribonuclease"/>
    <property type="match status" value="1"/>
</dbReference>
<dbReference type="CDD" id="cd00448">
    <property type="entry name" value="YjgF_YER057c_UK114_family"/>
    <property type="match status" value="1"/>
</dbReference>
<dbReference type="InterPro" id="IPR019897">
    <property type="entry name" value="RidA_CS"/>
</dbReference>
<evidence type="ECO:0000313" key="2">
    <source>
        <dbReference type="EMBL" id="KAF4322912.1"/>
    </source>
</evidence>
<dbReference type="PROSITE" id="PS01094">
    <property type="entry name" value="UPF0076"/>
    <property type="match status" value="1"/>
</dbReference>
<sequence>MEEALSAIGFRSLHIFRPSLILGDRKEKRLGEQLAAHVMTFLDRWMKGRVDKYRAIQASTIARAMTNIALVQTKGKHVYSNDVIHLGLNPQTGEFGADVQEQTRLSLSNVKAILEAAGTSMDKVVKTTVFLKDMNDFVPVNEVYSTFFEQPYPARSAVEVARLPKDALVEIEVIALK</sequence>
<dbReference type="InterPro" id="IPR006056">
    <property type="entry name" value="RidA"/>
</dbReference>
<comment type="similarity">
    <text evidence="1">Belongs to the RutC family.</text>
</comment>
<dbReference type="GO" id="GO:0005829">
    <property type="term" value="C:cytosol"/>
    <property type="evidence" value="ECO:0007669"/>
    <property type="project" value="TreeGrafter"/>
</dbReference>
<proteinExistence type="inferred from homology"/>
<dbReference type="SUPFAM" id="SSF55298">
    <property type="entry name" value="YjgF-like"/>
    <property type="match status" value="1"/>
</dbReference>
<comment type="caution">
    <text evidence="2">The sequence shown here is derived from an EMBL/GenBank/DDBJ whole genome shotgun (WGS) entry which is preliminary data.</text>
</comment>
<dbReference type="InterPro" id="IPR006175">
    <property type="entry name" value="YjgF/YER057c/UK114"/>
</dbReference>
<accession>A0A8J4W9F7</accession>
<dbReference type="Proteomes" id="UP000702964">
    <property type="component" value="Unassembled WGS sequence"/>
</dbReference>
<dbReference type="AlphaFoldDB" id="A0A8J4W9F7"/>
<dbReference type="Gene3D" id="3.30.1330.40">
    <property type="entry name" value="RutC-like"/>
    <property type="match status" value="1"/>
</dbReference>
<dbReference type="PANTHER" id="PTHR11803:SF39">
    <property type="entry name" value="2-IMINOBUTANOATE_2-IMINOPROPANOATE DEAMINASE"/>
    <property type="match status" value="1"/>
</dbReference>
<reference evidence="2" key="1">
    <citation type="journal article" date="2015" name="Genom Data">
        <title>Draft genome sequences of Phytophthora kernoviae and Phytophthora ramorum lineage EU2 from Scotland.</title>
        <authorList>
            <person name="Sambles C."/>
            <person name="Schlenzig A."/>
            <person name="O'Neill P."/>
            <person name="Grant M."/>
            <person name="Studholme D.J."/>
        </authorList>
    </citation>
    <scope>NUCLEOTIDE SEQUENCE</scope>
    <source>
        <strain evidence="2">00238/432</strain>
    </source>
</reference>
<dbReference type="NCBIfam" id="TIGR00004">
    <property type="entry name" value="Rid family detoxifying hydrolase"/>
    <property type="match status" value="1"/>
</dbReference>
<gene>
    <name evidence="2" type="ORF">G195_004130</name>
</gene>
<dbReference type="InterPro" id="IPR035959">
    <property type="entry name" value="RutC-like_sf"/>
</dbReference>
<dbReference type="PANTHER" id="PTHR11803">
    <property type="entry name" value="2-IMINOBUTANOATE/2-IMINOPROPANOATE DEAMINASE RIDA"/>
    <property type="match status" value="1"/>
</dbReference>